<feature type="region of interest" description="Disordered" evidence="1">
    <location>
        <begin position="465"/>
        <end position="494"/>
    </location>
</feature>
<feature type="compositionally biased region" description="Basic and acidic residues" evidence="1">
    <location>
        <begin position="470"/>
        <end position="488"/>
    </location>
</feature>
<feature type="region of interest" description="Disordered" evidence="1">
    <location>
        <begin position="608"/>
        <end position="663"/>
    </location>
</feature>
<feature type="region of interest" description="Disordered" evidence="1">
    <location>
        <begin position="1"/>
        <end position="42"/>
    </location>
</feature>
<evidence type="ECO:0000256" key="1">
    <source>
        <dbReference type="SAM" id="MobiDB-lite"/>
    </source>
</evidence>
<dbReference type="EMBL" id="AF329849">
    <property type="protein sequence ID" value="AAL57025.1"/>
    <property type="molecule type" value="Genomic_DNA"/>
</dbReference>
<evidence type="ECO:0000313" key="2">
    <source>
        <dbReference type="EMBL" id="AAL57025.1"/>
    </source>
</evidence>
<proteinExistence type="predicted"/>
<dbReference type="AlphaFoldDB" id="Q8VT86"/>
<feature type="compositionally biased region" description="Polar residues" evidence="1">
    <location>
        <begin position="186"/>
        <end position="201"/>
    </location>
</feature>
<feature type="compositionally biased region" description="Basic and acidic residues" evidence="1">
    <location>
        <begin position="1"/>
        <end position="16"/>
    </location>
</feature>
<feature type="region of interest" description="Disordered" evidence="1">
    <location>
        <begin position="390"/>
        <end position="413"/>
    </location>
</feature>
<name>Q8VT86_AGRTU</name>
<protein>
    <submittedName>
        <fullName evidence="2">VirD3</fullName>
    </submittedName>
</protein>
<feature type="region of interest" description="Disordered" evidence="1">
    <location>
        <begin position="121"/>
        <end position="155"/>
    </location>
</feature>
<geneLocation type="plasmid" evidence="2">
    <name>pTiAB2/73</name>
</geneLocation>
<feature type="region of interest" description="Disordered" evidence="1">
    <location>
        <begin position="168"/>
        <end position="266"/>
    </location>
</feature>
<reference evidence="2" key="1">
    <citation type="submission" date="2000-12" db="EMBL/GenBank/DDBJ databases">
        <title>Comparison of the vir regions of the Agrobacterium tumefaciens limited host range strain AB2/73 with those of broad host range Agrobacterium strains.</title>
        <authorList>
            <person name="Schmidt J."/>
            <person name="Hammann P."/>
            <person name="Otten L."/>
        </authorList>
    </citation>
    <scope>NUCLEOTIDE SEQUENCE</scope>
    <source>
        <strain evidence="2">AB2/73</strain>
        <plasmid evidence="2">pTiAB2/73</plasmid>
    </source>
</reference>
<keyword evidence="2" id="KW-0614">Plasmid</keyword>
<organism evidence="2">
    <name type="scientific">Agrobacterium tumefaciens</name>
    <dbReference type="NCBI Taxonomy" id="358"/>
    <lineage>
        <taxon>Bacteria</taxon>
        <taxon>Pseudomonadati</taxon>
        <taxon>Pseudomonadota</taxon>
        <taxon>Alphaproteobacteria</taxon>
        <taxon>Hyphomicrobiales</taxon>
        <taxon>Rhizobiaceae</taxon>
        <taxon>Rhizobium/Agrobacterium group</taxon>
        <taxon>Agrobacterium</taxon>
        <taxon>Agrobacterium tumefaciens complex</taxon>
    </lineage>
</organism>
<accession>Q8VT86</accession>
<feature type="compositionally biased region" description="Basic and acidic residues" evidence="1">
    <location>
        <begin position="651"/>
        <end position="663"/>
    </location>
</feature>
<feature type="compositionally biased region" description="Basic and acidic residues" evidence="1">
    <location>
        <begin position="618"/>
        <end position="633"/>
    </location>
</feature>
<gene>
    <name evidence="2" type="primary">virD3</name>
</gene>
<sequence length="663" mass="70949">MADEESRQDFTSDGRARRVPIPVTPISTAVQRGRREPAVTTGSLRRLNLGGASVDPSMSSGSRQHAVPAPNITEIVPAGSGEAPAVRSAIFSTPKDYFRTAMQYILNLERESIAGTNHEAAASSRFNTGGTKRLHEQEQSGNDDESMAKRKTGSEMQVGTIAASLAMKDGSSATPASQGVHPPATGLNNIEKTGESGTQSPHEIMTLDKGSTHDVILPGESQQPEKTSDGGPYWMVDSGDSETNSLPSTQQGISSPELDGLDSLADSSSPIHTQVISADIAVADLSNEAGFPGIESTQVVASTDYSFSATEIGGQTASRLIHENSARSLGSPDKRFDVFPELTDEDLARIDELSEARWPSRRDVAQTIHPVSLDDAFSRDDLAAGHEGLLANPSVHHEASSKEPGLSETTSDHFPELTDEDLARIDALSEARSPSRRDVARTIHAVSLGDAFSREDLAAGHEGLLANPSVHHEASRKESGSSEAKSDDFPQLSDGDLARIDALSEAFPTWRRQVANTTQSLSLNGASSSARAIEGPSGRLANPAVHREAFRQQSSPSKTNFNGVPELIAENPARIDARSETYDPRFPNDAENPVTGFRLPSRMAYQVADPGTSNVKTAGDRNELRDEHADRLADQSTGRSGHGRDAHRRTRAFESRGRESYGL</sequence>
<feature type="compositionally biased region" description="Polar residues" evidence="1">
    <location>
        <begin position="241"/>
        <end position="254"/>
    </location>
</feature>